<evidence type="ECO:0000313" key="2">
    <source>
        <dbReference type="Proteomes" id="UP000270025"/>
    </source>
</evidence>
<dbReference type="EMBL" id="LR134266">
    <property type="protein sequence ID" value="VED67041.1"/>
    <property type="molecule type" value="Genomic_DNA"/>
</dbReference>
<proteinExistence type="predicted"/>
<dbReference type="KEGG" id="svf:NCTC3166_00856"/>
<dbReference type="RefSeq" id="WP_126404100.1">
    <property type="nucleotide sequence ID" value="NZ_LR134266.1"/>
</dbReference>
<protein>
    <submittedName>
        <fullName evidence="1">Uncharacterized protein</fullName>
    </submittedName>
</protein>
<sequence>MPKLFKSKLFLFTLFVVVVGSVYSIKEQIRIRELRQYVQWKPRPVIKDYEFIHNGEALVIEWDDADERELIKEATKDEPQFAYQLNTPNGASGERYIMQESYKLKASSDKFSRYRTAPGSAPYLSYNEPKEGEYWLIDVYDTKDRKLKPKTYDVFKMVRDYNKKYIPLDISGEIYETEDNEAYFLITMLAPKESKAVIENGTMKVVTEGFNETSQYPVEEGLIDAKTGKISKKSSSGKSVEEVKTESKQRLENRHPFALMPKTRLSGSGGNDYISRGLQLRFNQSFRETERYKISLAAVYPKAYQMLKNHYRSVLYFLGEEDVEFRLSFLELLTSPYNSFVKDFTLPADFSIDGQEHLVQNKEEFLQYFKSQPQKNSTNFELDLMNIFYEETPEGYIRRDLFKNLTIPAEFSKDGQEHVIQDVLQFQKVLNIEKIENEKLRKKIIETFPYMK</sequence>
<evidence type="ECO:0000313" key="1">
    <source>
        <dbReference type="EMBL" id="VED67041.1"/>
    </source>
</evidence>
<gene>
    <name evidence="1" type="ORF">NCTC3166_00856</name>
</gene>
<reference evidence="1 2" key="1">
    <citation type="submission" date="2018-12" db="EMBL/GenBank/DDBJ databases">
        <authorList>
            <consortium name="Pathogen Informatics"/>
        </authorList>
    </citation>
    <scope>NUCLEOTIDE SEQUENCE [LARGE SCALE GENOMIC DNA]</scope>
    <source>
        <strain evidence="1 2">NCTC3166</strain>
    </source>
</reference>
<accession>A0A447Z499</accession>
<keyword evidence="2" id="KW-1185">Reference proteome</keyword>
<name>A0A447Z499_9STRE</name>
<dbReference type="AlphaFoldDB" id="A0A447Z499"/>
<dbReference type="Proteomes" id="UP000270025">
    <property type="component" value="Chromosome"/>
</dbReference>
<organism evidence="1 2">
    <name type="scientific">Streptococcus viridans</name>
    <dbReference type="NCBI Taxonomy" id="78535"/>
    <lineage>
        <taxon>Bacteria</taxon>
        <taxon>Bacillati</taxon>
        <taxon>Bacillota</taxon>
        <taxon>Bacilli</taxon>
        <taxon>Lactobacillales</taxon>
        <taxon>Streptococcaceae</taxon>
        <taxon>Streptococcus</taxon>
    </lineage>
</organism>